<dbReference type="AlphaFoldDB" id="A0A9W8DPV0"/>
<dbReference type="EMBL" id="JANBPU010000024">
    <property type="protein sequence ID" value="KAJ1919610.1"/>
    <property type="molecule type" value="Genomic_DNA"/>
</dbReference>
<keyword evidence="3" id="KW-1185">Reference proteome</keyword>
<dbReference type="Gene3D" id="3.80.10.10">
    <property type="entry name" value="Ribonuclease Inhibitor"/>
    <property type="match status" value="1"/>
</dbReference>
<evidence type="ECO:0000256" key="1">
    <source>
        <dbReference type="SAM" id="MobiDB-lite"/>
    </source>
</evidence>
<protein>
    <recommendedName>
        <fullName evidence="4">F-box domain-containing protein</fullName>
    </recommendedName>
</protein>
<feature type="region of interest" description="Disordered" evidence="1">
    <location>
        <begin position="487"/>
        <end position="510"/>
    </location>
</feature>
<dbReference type="SUPFAM" id="SSF52047">
    <property type="entry name" value="RNI-like"/>
    <property type="match status" value="1"/>
</dbReference>
<evidence type="ECO:0000313" key="2">
    <source>
        <dbReference type="EMBL" id="KAJ1919610.1"/>
    </source>
</evidence>
<comment type="caution">
    <text evidence="2">The sequence shown here is derived from an EMBL/GenBank/DDBJ whole genome shotgun (WGS) entry which is preliminary data.</text>
</comment>
<sequence length="649" mass="71653">MTVPVFPNIPFDLKHGICRILYQERDWQTIAHLAHVSQEWKIVAARHSSHVAYLSTIELTSNPCVLLHFAPKYSGYVEMLDIEVSAHSFRLSTHILPHDQHAGIICKDGDPSNSCRRISAHWHDRLPWITELLRVGRWHNVKAVRFRLSAADCGGRDLAFPRNSWKTMLGLVPRYLPSVSAIDICLPGITYESVATWVRAHCPQVTCLDFHCPSSPQPSSALHQQDDEDQPAAMIVPESRRSLGEGRFERLSTGDATVTAGWLSQITTTQPQLRELHLRWFSTRELVPWKLREHEWVCGTTPTATATQAVQSKEACLPSLLALSLVKVDIDASCIEIPVSAVHFPRLQSLTIGDITAGFLSPLPPGQGGGGGGGSNDGSQTRLCATPISRVFSKVFSQVWHKLIHLHIPAPSNDLSRQIVKCCPALKSLKIDGYYRLETPNFTKQSFLTLVQGLPGLTRLTIPGHNGRQNRDNCDDLVIKDSHLIDTNTRSSSSSSSRSDGSSGSNSTSINKSDPLMWSCTNLRYLSLRAPLSLNGIVRLIDQFPYLQTLEVRIAIQKHTTADTSNCGLEFAKHTGLKHIQLCGSDILEAKPTLNALLEALPNLQRCSFSCGLLSSQAAQLIKTLKSEHIDIQFLTSSASPSKPDTLLL</sequence>
<gene>
    <name evidence="2" type="ORF">H4219_001858</name>
</gene>
<reference evidence="2" key="1">
    <citation type="submission" date="2022-07" db="EMBL/GenBank/DDBJ databases">
        <title>Phylogenomic reconstructions and comparative analyses of Kickxellomycotina fungi.</title>
        <authorList>
            <person name="Reynolds N.K."/>
            <person name="Stajich J.E."/>
            <person name="Barry K."/>
            <person name="Grigoriev I.V."/>
            <person name="Crous P."/>
            <person name="Smith M.E."/>
        </authorList>
    </citation>
    <scope>NUCLEOTIDE SEQUENCE</scope>
    <source>
        <strain evidence="2">NBRC 100468</strain>
    </source>
</reference>
<name>A0A9W8DPV0_9FUNG</name>
<dbReference type="Proteomes" id="UP001150538">
    <property type="component" value="Unassembled WGS sequence"/>
</dbReference>
<proteinExistence type="predicted"/>
<accession>A0A9W8DPV0</accession>
<evidence type="ECO:0000313" key="3">
    <source>
        <dbReference type="Proteomes" id="UP001150538"/>
    </source>
</evidence>
<dbReference type="OrthoDB" id="10604294at2759"/>
<evidence type="ECO:0008006" key="4">
    <source>
        <dbReference type="Google" id="ProtNLM"/>
    </source>
</evidence>
<dbReference type="InterPro" id="IPR032675">
    <property type="entry name" value="LRR_dom_sf"/>
</dbReference>
<feature type="compositionally biased region" description="Low complexity" evidence="1">
    <location>
        <begin position="487"/>
        <end position="509"/>
    </location>
</feature>
<organism evidence="2 3">
    <name type="scientific">Mycoemilia scoparia</name>
    <dbReference type="NCBI Taxonomy" id="417184"/>
    <lineage>
        <taxon>Eukaryota</taxon>
        <taxon>Fungi</taxon>
        <taxon>Fungi incertae sedis</taxon>
        <taxon>Zoopagomycota</taxon>
        <taxon>Kickxellomycotina</taxon>
        <taxon>Kickxellomycetes</taxon>
        <taxon>Kickxellales</taxon>
        <taxon>Kickxellaceae</taxon>
        <taxon>Mycoemilia</taxon>
    </lineage>
</organism>